<dbReference type="OrthoDB" id="4811013at2759"/>
<comment type="caution">
    <text evidence="2">The sequence shown here is derived from an EMBL/GenBank/DDBJ whole genome shotgun (WGS) entry which is preliminary data.</text>
</comment>
<dbReference type="Gene3D" id="3.40.390.10">
    <property type="entry name" value="Collagenase (Catalytic Domain)"/>
    <property type="match status" value="1"/>
</dbReference>
<sequence length="299" mass="33591">MPLRIQQLSLFLWTLVLIGLQPAAAVPKAFDRIIQGRDYHDRWDHVYQSVQSSVACDDAQIQVAKQSIKEAQSLAEAALRILEVEGAETSQAFHTWFGASNASPQFVKKLRRQHYKTAFTHLRPPTIPAKVSIDKVMRYRALQEGSPDPGRNSLIYLCGRATSKICPKDSKAFSGTFSTDVRKSPTVLTLCHNFFYERRLTNAQMIDRYREDVTTPEHSNGFVLLHELQHMRKATSPDPPASDELDPNGKEPCYERDCCVNLPDKLKIWNAQNFAYFALDIIAHPESARPGSAGSSSSS</sequence>
<feature type="chain" id="PRO_5001630326" description="Lysine-specific metallo-endopeptidase domain-containing protein" evidence="1">
    <location>
        <begin position="26"/>
        <end position="299"/>
    </location>
</feature>
<gene>
    <name evidence="2" type="ORF">CSUB01_05501</name>
</gene>
<dbReference type="eggNOG" id="ENOG502RMVB">
    <property type="taxonomic scope" value="Eukaryota"/>
</dbReference>
<evidence type="ECO:0008006" key="4">
    <source>
        <dbReference type="Google" id="ProtNLM"/>
    </source>
</evidence>
<evidence type="ECO:0000313" key="3">
    <source>
        <dbReference type="Proteomes" id="UP000027238"/>
    </source>
</evidence>
<dbReference type="HOGENOM" id="CLU_069405_0_0_1"/>
<keyword evidence="3" id="KW-1185">Reference proteome</keyword>
<dbReference type="Proteomes" id="UP000027238">
    <property type="component" value="Unassembled WGS sequence"/>
</dbReference>
<dbReference type="EMBL" id="JMSE01001029">
    <property type="protein sequence ID" value="KDN65455.1"/>
    <property type="molecule type" value="Genomic_DNA"/>
</dbReference>
<name>A0A066XHE8_COLSU</name>
<dbReference type="OMA" id="CEEDGMA"/>
<dbReference type="AlphaFoldDB" id="A0A066XHE8"/>
<dbReference type="GO" id="GO:0008237">
    <property type="term" value="F:metallopeptidase activity"/>
    <property type="evidence" value="ECO:0007669"/>
    <property type="project" value="InterPro"/>
</dbReference>
<accession>A0A066XHE8</accession>
<keyword evidence="1" id="KW-0732">Signal</keyword>
<feature type="signal peptide" evidence="1">
    <location>
        <begin position="1"/>
        <end position="25"/>
    </location>
</feature>
<proteinExistence type="predicted"/>
<dbReference type="InterPro" id="IPR024079">
    <property type="entry name" value="MetalloPept_cat_dom_sf"/>
</dbReference>
<evidence type="ECO:0000313" key="2">
    <source>
        <dbReference type="EMBL" id="KDN65455.1"/>
    </source>
</evidence>
<reference evidence="3" key="1">
    <citation type="journal article" date="2014" name="Genome Announc.">
        <title>Draft genome sequence of Colletotrichum sublineola, a destructive pathogen of cultivated sorghum.</title>
        <authorList>
            <person name="Baroncelli R."/>
            <person name="Sanz-Martin J.M."/>
            <person name="Rech G.E."/>
            <person name="Sukno S.A."/>
            <person name="Thon M.R."/>
        </authorList>
    </citation>
    <scope>NUCLEOTIDE SEQUENCE [LARGE SCALE GENOMIC DNA]</scope>
    <source>
        <strain evidence="3">TX430BB</strain>
    </source>
</reference>
<protein>
    <recommendedName>
        <fullName evidence="4">Lysine-specific metallo-endopeptidase domain-containing protein</fullName>
    </recommendedName>
</protein>
<organism evidence="2 3">
    <name type="scientific">Colletotrichum sublineola</name>
    <name type="common">Sorghum anthracnose fungus</name>
    <dbReference type="NCBI Taxonomy" id="1173701"/>
    <lineage>
        <taxon>Eukaryota</taxon>
        <taxon>Fungi</taxon>
        <taxon>Dikarya</taxon>
        <taxon>Ascomycota</taxon>
        <taxon>Pezizomycotina</taxon>
        <taxon>Sordariomycetes</taxon>
        <taxon>Hypocreomycetidae</taxon>
        <taxon>Glomerellales</taxon>
        <taxon>Glomerellaceae</taxon>
        <taxon>Colletotrichum</taxon>
        <taxon>Colletotrichum graminicola species complex</taxon>
    </lineage>
</organism>
<dbReference type="SUPFAM" id="SSF55486">
    <property type="entry name" value="Metalloproteases ('zincins'), catalytic domain"/>
    <property type="match status" value="1"/>
</dbReference>
<evidence type="ECO:0000256" key="1">
    <source>
        <dbReference type="SAM" id="SignalP"/>
    </source>
</evidence>